<accession>A0A291RU66</accession>
<proteinExistence type="predicted"/>
<gene>
    <name evidence="1" type="ORF">CRH09_36205</name>
</gene>
<reference evidence="1 2" key="1">
    <citation type="submission" date="2017-10" db="EMBL/GenBank/DDBJ databases">
        <title>Comparative genomics between pathogenic Norcardia.</title>
        <authorList>
            <person name="Zeng L."/>
        </authorList>
    </citation>
    <scope>NUCLEOTIDE SEQUENCE [LARGE SCALE GENOMIC DNA]</scope>
    <source>
        <strain evidence="1 2">NC_YFY_NT001</strain>
    </source>
</reference>
<evidence type="ECO:0000313" key="1">
    <source>
        <dbReference type="EMBL" id="ATL70819.1"/>
    </source>
</evidence>
<dbReference type="RefSeq" id="WP_098697764.1">
    <property type="nucleotide sequence ID" value="NZ_JAAFZG010000010.1"/>
</dbReference>
<name>A0A291RU66_9NOCA</name>
<dbReference type="Proteomes" id="UP000221961">
    <property type="component" value="Chromosome"/>
</dbReference>
<evidence type="ECO:0000313" key="2">
    <source>
        <dbReference type="Proteomes" id="UP000221961"/>
    </source>
</evidence>
<dbReference type="AlphaFoldDB" id="A0A291RU66"/>
<protein>
    <submittedName>
        <fullName evidence="1">Uncharacterized protein</fullName>
    </submittedName>
</protein>
<dbReference type="EMBL" id="CP023778">
    <property type="protein sequence ID" value="ATL70819.1"/>
    <property type="molecule type" value="Genomic_DNA"/>
</dbReference>
<dbReference type="KEGG" id="ntp:CRH09_36205"/>
<sequence length="114" mass="13301">MGEIPEIREWLRRIATDAGASYRIERDQNPPYGWNLMNPTGTIVCTGPLDRLELWVIRRNIDQAQALTARAARAGYRLVREAYSCHKWTLLDEEHSEHIHSAMTLDQIEQWLNE</sequence>
<organism evidence="1 2">
    <name type="scientific">Nocardia terpenica</name>
    <dbReference type="NCBI Taxonomy" id="455432"/>
    <lineage>
        <taxon>Bacteria</taxon>
        <taxon>Bacillati</taxon>
        <taxon>Actinomycetota</taxon>
        <taxon>Actinomycetes</taxon>
        <taxon>Mycobacteriales</taxon>
        <taxon>Nocardiaceae</taxon>
        <taxon>Nocardia</taxon>
    </lineage>
</organism>